<evidence type="ECO:0000313" key="2">
    <source>
        <dbReference type="Proteomes" id="UP000030748"/>
    </source>
</evidence>
<name>A0A022RGJ1_ERYGU</name>
<reference evidence="1 2" key="1">
    <citation type="journal article" date="2013" name="Proc. Natl. Acad. Sci. U.S.A.">
        <title>Fine-scale variation in meiotic recombination in Mimulus inferred from population shotgun sequencing.</title>
        <authorList>
            <person name="Hellsten U."/>
            <person name="Wright K.M."/>
            <person name="Jenkins J."/>
            <person name="Shu S."/>
            <person name="Yuan Y."/>
            <person name="Wessler S.R."/>
            <person name="Schmutz J."/>
            <person name="Willis J.H."/>
            <person name="Rokhsar D.S."/>
        </authorList>
    </citation>
    <scope>NUCLEOTIDE SEQUENCE [LARGE SCALE GENOMIC DNA]</scope>
    <source>
        <strain evidence="2">cv. DUN x IM62</strain>
    </source>
</reference>
<sequence length="35" mass="3897">MALRLSITPHKVSSFPGYQLRSHRVSMSSTLHSPS</sequence>
<dbReference type="Proteomes" id="UP000030748">
    <property type="component" value="Unassembled WGS sequence"/>
</dbReference>
<proteinExistence type="predicted"/>
<accession>A0A022RGJ1</accession>
<organism evidence="1 2">
    <name type="scientific">Erythranthe guttata</name>
    <name type="common">Yellow monkey flower</name>
    <name type="synonym">Mimulus guttatus</name>
    <dbReference type="NCBI Taxonomy" id="4155"/>
    <lineage>
        <taxon>Eukaryota</taxon>
        <taxon>Viridiplantae</taxon>
        <taxon>Streptophyta</taxon>
        <taxon>Embryophyta</taxon>
        <taxon>Tracheophyta</taxon>
        <taxon>Spermatophyta</taxon>
        <taxon>Magnoliopsida</taxon>
        <taxon>eudicotyledons</taxon>
        <taxon>Gunneridae</taxon>
        <taxon>Pentapetalae</taxon>
        <taxon>asterids</taxon>
        <taxon>lamiids</taxon>
        <taxon>Lamiales</taxon>
        <taxon>Phrymaceae</taxon>
        <taxon>Erythranthe</taxon>
    </lineage>
</organism>
<gene>
    <name evidence="1" type="ORF">MIMGU_mgv1a0079322mg</name>
</gene>
<feature type="non-terminal residue" evidence="1">
    <location>
        <position position="35"/>
    </location>
</feature>
<evidence type="ECO:0000313" key="1">
    <source>
        <dbReference type="EMBL" id="EYU39482.1"/>
    </source>
</evidence>
<protein>
    <submittedName>
        <fullName evidence="1">Uncharacterized protein</fullName>
    </submittedName>
</protein>
<keyword evidence="2" id="KW-1185">Reference proteome</keyword>
<dbReference type="EMBL" id="KI630443">
    <property type="protein sequence ID" value="EYU39482.1"/>
    <property type="molecule type" value="Genomic_DNA"/>
</dbReference>
<dbReference type="AlphaFoldDB" id="A0A022RGJ1"/>